<name>A0A2T1GIY2_9CYAN</name>
<dbReference type="EMBL" id="PVWO01000066">
    <property type="protein sequence ID" value="PSB57691.1"/>
    <property type="molecule type" value="Genomic_DNA"/>
</dbReference>
<dbReference type="InterPro" id="IPR037226">
    <property type="entry name" value="CAC2185-like_sf"/>
</dbReference>
<dbReference type="InterPro" id="IPR015037">
    <property type="entry name" value="DUF1919"/>
</dbReference>
<evidence type="ECO:0000259" key="1">
    <source>
        <dbReference type="Pfam" id="PF00535"/>
    </source>
</evidence>
<dbReference type="Pfam" id="PF08942">
    <property type="entry name" value="DUF1919"/>
    <property type="match status" value="1"/>
</dbReference>
<dbReference type="Pfam" id="PF00535">
    <property type="entry name" value="Glycos_transf_2"/>
    <property type="match status" value="1"/>
</dbReference>
<dbReference type="InterPro" id="IPR029044">
    <property type="entry name" value="Nucleotide-diphossugar_trans"/>
</dbReference>
<dbReference type="AlphaFoldDB" id="A0A2T1GIY2"/>
<evidence type="ECO:0000313" key="2">
    <source>
        <dbReference type="EMBL" id="PSB57691.1"/>
    </source>
</evidence>
<comment type="caution">
    <text evidence="2">The sequence shown here is derived from an EMBL/GenBank/DDBJ whole genome shotgun (WGS) entry which is preliminary data.</text>
</comment>
<feature type="domain" description="Glycosyltransferase 2-like" evidence="1">
    <location>
        <begin position="8"/>
        <end position="127"/>
    </location>
</feature>
<keyword evidence="3" id="KW-1185">Reference proteome</keyword>
<sequence length="423" mass="48970">MENLPLVSVVIPIYNRENYLAAALDSVFAQTYRPIEVIAVDDGSTDRSGDIVRSYPEVRYFYQSNQGVSVARNTGIAAAQGEFIAFLDADDLWKPDKLSIQIAYMLAHPNLSFTGTKALNFLEPDTQVPPWFDPDRDLGDPRVIIPSTLVVRQSAFDRIGNFAPAYRATEDIEWLWRAKDAKLESLTLPVELTLRRFHGTNLSWEMASTEKARLFKIVRESIARQSLKDLKFSIISNDCWGGAVYQYFGIQYQTPFIGTRIMGQCYLKLLKNLRGYLESPLEFSSCSRYESVNLELKERYFPIGVLKGDVEIHFYHEADSDKAASNWNRRLERIHWDRLFVKFSDFFQEDFSKSLQDFESLDFDRKICFTSKQYAGFPSAFFVPSFQKDAYKKFFDANQYFDVMAWLKKKHGSDLQDYRIQSD</sequence>
<protein>
    <recommendedName>
        <fullName evidence="1">Glycosyltransferase 2-like domain-containing protein</fullName>
    </recommendedName>
</protein>
<dbReference type="GO" id="GO:0016758">
    <property type="term" value="F:hexosyltransferase activity"/>
    <property type="evidence" value="ECO:0007669"/>
    <property type="project" value="UniProtKB-ARBA"/>
</dbReference>
<dbReference type="Gene3D" id="3.90.550.10">
    <property type="entry name" value="Spore Coat Polysaccharide Biosynthesis Protein SpsA, Chain A"/>
    <property type="match status" value="1"/>
</dbReference>
<dbReference type="PANTHER" id="PTHR22916">
    <property type="entry name" value="GLYCOSYLTRANSFERASE"/>
    <property type="match status" value="1"/>
</dbReference>
<accession>A0A2T1GIY2</accession>
<dbReference type="SUPFAM" id="SSF53448">
    <property type="entry name" value="Nucleotide-diphospho-sugar transferases"/>
    <property type="match status" value="1"/>
</dbReference>
<dbReference type="PANTHER" id="PTHR22916:SF3">
    <property type="entry name" value="UDP-GLCNAC:BETAGAL BETA-1,3-N-ACETYLGLUCOSAMINYLTRANSFERASE-LIKE PROTEIN 1"/>
    <property type="match status" value="1"/>
</dbReference>
<dbReference type="CDD" id="cd00761">
    <property type="entry name" value="Glyco_tranf_GTA_type"/>
    <property type="match status" value="1"/>
</dbReference>
<dbReference type="InterPro" id="IPR001173">
    <property type="entry name" value="Glyco_trans_2-like"/>
</dbReference>
<dbReference type="Proteomes" id="UP000238937">
    <property type="component" value="Unassembled WGS sequence"/>
</dbReference>
<organism evidence="2 3">
    <name type="scientific">Chamaesiphon polymorphus CCALA 037</name>
    <dbReference type="NCBI Taxonomy" id="2107692"/>
    <lineage>
        <taxon>Bacteria</taxon>
        <taxon>Bacillati</taxon>
        <taxon>Cyanobacteriota</taxon>
        <taxon>Cyanophyceae</taxon>
        <taxon>Gomontiellales</taxon>
        <taxon>Chamaesiphonaceae</taxon>
        <taxon>Chamaesiphon</taxon>
    </lineage>
</organism>
<reference evidence="2 3" key="1">
    <citation type="submission" date="2018-03" db="EMBL/GenBank/DDBJ databases">
        <title>The ancient ancestry and fast evolution of plastids.</title>
        <authorList>
            <person name="Moore K.R."/>
            <person name="Magnabosco C."/>
            <person name="Momper L."/>
            <person name="Gold D.A."/>
            <person name="Bosak T."/>
            <person name="Fournier G.P."/>
        </authorList>
    </citation>
    <scope>NUCLEOTIDE SEQUENCE [LARGE SCALE GENOMIC DNA]</scope>
    <source>
        <strain evidence="2 3">CCALA 037</strain>
    </source>
</reference>
<gene>
    <name evidence="2" type="ORF">C7B77_07490</name>
</gene>
<proteinExistence type="predicted"/>
<dbReference type="SUPFAM" id="SSF142795">
    <property type="entry name" value="CAC2185-like"/>
    <property type="match status" value="1"/>
</dbReference>
<evidence type="ECO:0000313" key="3">
    <source>
        <dbReference type="Proteomes" id="UP000238937"/>
    </source>
</evidence>